<evidence type="ECO:0000313" key="3">
    <source>
        <dbReference type="Proteomes" id="UP000193411"/>
    </source>
</evidence>
<feature type="region of interest" description="Disordered" evidence="1">
    <location>
        <begin position="616"/>
        <end position="643"/>
    </location>
</feature>
<name>A0A1Y2I218_9FUNG</name>
<gene>
    <name evidence="2" type="ORF">BCR44DRAFT_1424730</name>
</gene>
<evidence type="ECO:0000313" key="2">
    <source>
        <dbReference type="EMBL" id="ORZ40264.1"/>
    </source>
</evidence>
<evidence type="ECO:0000256" key="1">
    <source>
        <dbReference type="SAM" id="MobiDB-lite"/>
    </source>
</evidence>
<dbReference type="Proteomes" id="UP000193411">
    <property type="component" value="Unassembled WGS sequence"/>
</dbReference>
<protein>
    <submittedName>
        <fullName evidence="2">Uncharacterized protein</fullName>
    </submittedName>
</protein>
<feature type="region of interest" description="Disordered" evidence="1">
    <location>
        <begin position="391"/>
        <end position="480"/>
    </location>
</feature>
<proteinExistence type="predicted"/>
<feature type="compositionally biased region" description="Low complexity" evidence="1">
    <location>
        <begin position="8"/>
        <end position="30"/>
    </location>
</feature>
<dbReference type="AlphaFoldDB" id="A0A1Y2I218"/>
<feature type="region of interest" description="Disordered" evidence="1">
    <location>
        <begin position="1"/>
        <end position="59"/>
    </location>
</feature>
<dbReference type="OrthoDB" id="5579924at2759"/>
<feature type="compositionally biased region" description="Low complexity" evidence="1">
    <location>
        <begin position="617"/>
        <end position="631"/>
    </location>
</feature>
<feature type="compositionally biased region" description="Low complexity" evidence="1">
    <location>
        <begin position="196"/>
        <end position="205"/>
    </location>
</feature>
<dbReference type="InterPro" id="IPR011990">
    <property type="entry name" value="TPR-like_helical_dom_sf"/>
</dbReference>
<sequence length="772" mass="83410">MHLHTTTAADASPEPIPSAPATAPAQPQPAVVQTTSLVPRSHSLRDTLRQASAAAPPRRERSRCARLLLAARELVDVLDPKYPHPHVHPQHTDSATTSSFEQQAQTLLSSAAIELAYVKSLSRLRYLLHRKRVQKQIDSKTRDIRALLAKILASPSSAAAPQSNLMAKHPLSREVGGSASTSTLLQHPADNRPLLGAASHSSSTKHTAKGHQDADKALSHVIALSNDAQFLESLRKDETCPVYALLDILEVRKSPFHLALAVEPTCPAEFYPDHLDQEEMDKRVKQIVSQPSCASTAVGATPASPLAQPASSVFDDPPTDTTAVTAMANPNRLSGIFDAVIHQAEQQRSGTPVDTMPQHHPPAWPRVGPNGQPLPSLSRFTTVAKIMESNFGPNATSGNSSPVQGSFDVPKPRSRTVNDSGTFAGQESEPGSLMRRPQSVPPKPTLATNQPFTADPEEQDSMPAPAAVVTSPKPLGRSPNGSGVFAEPRYPSLERNVMVLPSPTRAAADPELGSHFESCPVCNLVKDYSYTKYIQLAVLYHENNDLEQSYHCLQHAVDVANSEECPMPTPYFLTALYLRHGWGVETHLADSFRLLLLSLEYAIKHVLAMQLSASDRPTSADSATPDPASAPFLLTPTGPSKKRTPIQEYMATYRDHALPYDPSAIHGSPARMGVAMILYEVAVSLRYGWGSRGNSKLAKALVVVAANLGDVQACVEVGTRLARRAHRVSPVAAITGDRKRKARARVGWVRDPLVGWALNEKYDAVMTSTHAS</sequence>
<feature type="compositionally biased region" description="Polar residues" evidence="1">
    <location>
        <begin position="391"/>
        <end position="404"/>
    </location>
</feature>
<dbReference type="STRING" id="765915.A0A1Y2I218"/>
<keyword evidence="3" id="KW-1185">Reference proteome</keyword>
<feature type="compositionally biased region" description="Polar residues" evidence="1">
    <location>
        <begin position="415"/>
        <end position="425"/>
    </location>
</feature>
<organism evidence="2 3">
    <name type="scientific">Catenaria anguillulae PL171</name>
    <dbReference type="NCBI Taxonomy" id="765915"/>
    <lineage>
        <taxon>Eukaryota</taxon>
        <taxon>Fungi</taxon>
        <taxon>Fungi incertae sedis</taxon>
        <taxon>Blastocladiomycota</taxon>
        <taxon>Blastocladiomycetes</taxon>
        <taxon>Blastocladiales</taxon>
        <taxon>Catenariaceae</taxon>
        <taxon>Catenaria</taxon>
    </lineage>
</organism>
<feature type="region of interest" description="Disordered" evidence="1">
    <location>
        <begin position="172"/>
        <end position="213"/>
    </location>
</feature>
<dbReference type="SUPFAM" id="SSF81901">
    <property type="entry name" value="HCP-like"/>
    <property type="match status" value="1"/>
</dbReference>
<accession>A0A1Y2I218</accession>
<comment type="caution">
    <text evidence="2">The sequence shown here is derived from an EMBL/GenBank/DDBJ whole genome shotgun (WGS) entry which is preliminary data.</text>
</comment>
<reference evidence="2 3" key="1">
    <citation type="submission" date="2016-07" db="EMBL/GenBank/DDBJ databases">
        <title>Pervasive Adenine N6-methylation of Active Genes in Fungi.</title>
        <authorList>
            <consortium name="DOE Joint Genome Institute"/>
            <person name="Mondo S.J."/>
            <person name="Dannebaum R.O."/>
            <person name="Kuo R.C."/>
            <person name="Labutti K."/>
            <person name="Haridas S."/>
            <person name="Kuo A."/>
            <person name="Salamov A."/>
            <person name="Ahrendt S.R."/>
            <person name="Lipzen A."/>
            <person name="Sullivan W."/>
            <person name="Andreopoulos W.B."/>
            <person name="Clum A."/>
            <person name="Lindquist E."/>
            <person name="Daum C."/>
            <person name="Ramamoorthy G.K."/>
            <person name="Gryganskyi A."/>
            <person name="Culley D."/>
            <person name="Magnuson J.K."/>
            <person name="James T.Y."/>
            <person name="O'Malley M.A."/>
            <person name="Stajich J.E."/>
            <person name="Spatafora J.W."/>
            <person name="Visel A."/>
            <person name="Grigoriev I.V."/>
        </authorList>
    </citation>
    <scope>NUCLEOTIDE SEQUENCE [LARGE SCALE GENOMIC DNA]</scope>
    <source>
        <strain evidence="2 3">PL171</strain>
    </source>
</reference>
<feature type="region of interest" description="Disordered" evidence="1">
    <location>
        <begin position="345"/>
        <end position="377"/>
    </location>
</feature>
<dbReference type="Gene3D" id="1.25.40.10">
    <property type="entry name" value="Tetratricopeptide repeat domain"/>
    <property type="match status" value="1"/>
</dbReference>
<dbReference type="EMBL" id="MCFL01000003">
    <property type="protein sequence ID" value="ORZ40264.1"/>
    <property type="molecule type" value="Genomic_DNA"/>
</dbReference>